<keyword evidence="1" id="KW-0812">Transmembrane</keyword>
<dbReference type="KEGG" id="pcy:PCYB_004370"/>
<dbReference type="RefSeq" id="XP_004227906.1">
    <property type="nucleotide sequence ID" value="XM_004227858.1"/>
</dbReference>
<evidence type="ECO:0000313" key="2">
    <source>
        <dbReference type="EMBL" id="GAB69688.1"/>
    </source>
</evidence>
<sequence length="265" mass="30663">MMTIIIPVDKNNDIINSIDSKIKVSFIYLCAMVKDYLSHSVIKRLRDVTNTCKYINYHIRKELINHKYSDKNGTFNKLKEYILFGDENKDKSCISKMEYIDDLSFNKMNDLYGLYDAYDAFCDERNRGVLNNCSTLSELIDDYNDIINENKYENSIYLYKELKNIKCLIEKLELMKLGKCRDLPILLSLKTDLREDAVHCIYQEKPVTLSQQDSGFQQVVGNQERGAEIVTIDTNMSLAGITLPLSIVMTGMFCLLLYKVNNNSI</sequence>
<dbReference type="EMBL" id="DF157598">
    <property type="protein sequence ID" value="GAB69688.1"/>
    <property type="molecule type" value="Genomic_DNA"/>
</dbReference>
<dbReference type="GeneID" id="14696230"/>
<dbReference type="VEuPathDB" id="PlasmoDB:PCYB_004370"/>
<dbReference type="Proteomes" id="UP000006319">
    <property type="component" value="Unassembled WGS sequence"/>
</dbReference>
<dbReference type="PhylomeDB" id="K6UNP7"/>
<keyword evidence="1" id="KW-0472">Membrane</keyword>
<protein>
    <recommendedName>
        <fullName evidence="4">CYIR protein</fullName>
    </recommendedName>
</protein>
<keyword evidence="3" id="KW-1185">Reference proteome</keyword>
<evidence type="ECO:0000256" key="1">
    <source>
        <dbReference type="SAM" id="Phobius"/>
    </source>
</evidence>
<dbReference type="OrthoDB" id="10657353at2759"/>
<keyword evidence="1" id="KW-1133">Transmembrane helix</keyword>
<evidence type="ECO:0000313" key="3">
    <source>
        <dbReference type="Proteomes" id="UP000006319"/>
    </source>
</evidence>
<proteinExistence type="predicted"/>
<evidence type="ECO:0008006" key="4">
    <source>
        <dbReference type="Google" id="ProtNLM"/>
    </source>
</evidence>
<organism evidence="2 3">
    <name type="scientific">Plasmodium cynomolgi (strain B)</name>
    <dbReference type="NCBI Taxonomy" id="1120755"/>
    <lineage>
        <taxon>Eukaryota</taxon>
        <taxon>Sar</taxon>
        <taxon>Alveolata</taxon>
        <taxon>Apicomplexa</taxon>
        <taxon>Aconoidasida</taxon>
        <taxon>Haemosporida</taxon>
        <taxon>Plasmodiidae</taxon>
        <taxon>Plasmodium</taxon>
        <taxon>Plasmodium (Plasmodium)</taxon>
    </lineage>
</organism>
<feature type="non-terminal residue" evidence="2">
    <location>
        <position position="265"/>
    </location>
</feature>
<gene>
    <name evidence="2" type="ORF">PCYB_004370</name>
</gene>
<reference evidence="2 3" key="1">
    <citation type="journal article" date="2012" name="Nat. Genet.">
        <title>Plasmodium cynomolgi genome sequences provide insight into Plasmodium vivax and the monkey malaria clade.</title>
        <authorList>
            <person name="Tachibana S."/>
            <person name="Sullivan S.A."/>
            <person name="Kawai S."/>
            <person name="Nakamura S."/>
            <person name="Kim H.R."/>
            <person name="Goto N."/>
            <person name="Arisue N."/>
            <person name="Palacpac N.M.Q."/>
            <person name="Honma H."/>
            <person name="Yagi M."/>
            <person name="Tougan T."/>
            <person name="Katakai Y."/>
            <person name="Kaneko O."/>
            <person name="Mita T."/>
            <person name="Kita K."/>
            <person name="Yasutomi Y."/>
            <person name="Sutton P.L."/>
            <person name="Shakhbatyan R."/>
            <person name="Horii T."/>
            <person name="Yasunaga T."/>
            <person name="Barnwell J.W."/>
            <person name="Escalante A.A."/>
            <person name="Carlton J.M."/>
            <person name="Tanabe K."/>
        </authorList>
    </citation>
    <scope>NUCLEOTIDE SEQUENCE [LARGE SCALE GENOMIC DNA]</scope>
    <source>
        <strain evidence="2 3">B</strain>
    </source>
</reference>
<feature type="transmembrane region" description="Helical" evidence="1">
    <location>
        <begin position="238"/>
        <end position="258"/>
    </location>
</feature>
<dbReference type="OMA" id="THATSYN"/>
<accession>K6UNP7</accession>
<dbReference type="AlphaFoldDB" id="K6UNP7"/>
<name>K6UNP7_PLACD</name>